<gene>
    <name evidence="2" type="ORF">E6C64_01775</name>
</gene>
<dbReference type="SUPFAM" id="SSF55909">
    <property type="entry name" value="Pentein"/>
    <property type="match status" value="1"/>
</dbReference>
<name>A0A4S4FTN1_9MICO</name>
<evidence type="ECO:0000313" key="3">
    <source>
        <dbReference type="Proteomes" id="UP000309133"/>
    </source>
</evidence>
<dbReference type="GO" id="GO:0009446">
    <property type="term" value="P:putrescine biosynthetic process"/>
    <property type="evidence" value="ECO:0007669"/>
    <property type="project" value="InterPro"/>
</dbReference>
<evidence type="ECO:0000256" key="1">
    <source>
        <dbReference type="ARBA" id="ARBA00022801"/>
    </source>
</evidence>
<dbReference type="Proteomes" id="UP000309133">
    <property type="component" value="Unassembled WGS sequence"/>
</dbReference>
<keyword evidence="3" id="KW-1185">Reference proteome</keyword>
<sequence>MTWMMPWEGDPHDRLWLAWPVGGYALGDSDETALAAQRTWAAVANAAAEFEPVTVVVDPADLDAARAHLSGSIELREAPLDDAWMRDVGPTYVIDRDAEGGPKLGGVDWIFNGWGAPDWAVWGKDHEIARSVLGWSGGERIASSIVNEGGGIHVDGRGTVLLTETVQRGQGRNAHLSRVEIEAEMLRTIGATTAIWLDRGLTRDYERFGTRGHVDIVAAFAAPGRVLVHDQTDPSHPDHEVTAEVVARLAESRDAAGNALDVVRLPAPSKLRAKDVEGVDDWVDYSYVNHVLVNGGVIACGFDDPMDEVAAGILAEQYPGRTVVTVDARELYARGGGIHCITQQQPSLPAR</sequence>
<dbReference type="OrthoDB" id="9808013at2"/>
<dbReference type="EMBL" id="SSSM01000001">
    <property type="protein sequence ID" value="THG33115.1"/>
    <property type="molecule type" value="Genomic_DNA"/>
</dbReference>
<protein>
    <submittedName>
        <fullName evidence="2">Agmatine deiminase family protein</fullName>
    </submittedName>
</protein>
<accession>A0A4S4FTN1</accession>
<dbReference type="RefSeq" id="WP_136425896.1">
    <property type="nucleotide sequence ID" value="NZ_SSSM01000001.1"/>
</dbReference>
<proteinExistence type="predicted"/>
<dbReference type="PANTHER" id="PTHR31377">
    <property type="entry name" value="AGMATINE DEIMINASE-RELATED"/>
    <property type="match status" value="1"/>
</dbReference>
<reference evidence="2 3" key="1">
    <citation type="submission" date="2019-04" db="EMBL/GenBank/DDBJ databases">
        <authorList>
            <person name="Jiang L."/>
        </authorList>
    </citation>
    <scope>NUCLEOTIDE SEQUENCE [LARGE SCALE GENOMIC DNA]</scope>
    <source>
        <strain evidence="2 3">YIM 131853</strain>
    </source>
</reference>
<dbReference type="AlphaFoldDB" id="A0A4S4FTN1"/>
<comment type="caution">
    <text evidence="2">The sequence shown here is derived from an EMBL/GenBank/DDBJ whole genome shotgun (WGS) entry which is preliminary data.</text>
</comment>
<dbReference type="PANTHER" id="PTHR31377:SF0">
    <property type="entry name" value="AGMATINE DEIMINASE-RELATED"/>
    <property type="match status" value="1"/>
</dbReference>
<dbReference type="GO" id="GO:0004668">
    <property type="term" value="F:protein-arginine deiminase activity"/>
    <property type="evidence" value="ECO:0007669"/>
    <property type="project" value="InterPro"/>
</dbReference>
<organism evidence="2 3">
    <name type="scientific">Naasia lichenicola</name>
    <dbReference type="NCBI Taxonomy" id="2565933"/>
    <lineage>
        <taxon>Bacteria</taxon>
        <taxon>Bacillati</taxon>
        <taxon>Actinomycetota</taxon>
        <taxon>Actinomycetes</taxon>
        <taxon>Micrococcales</taxon>
        <taxon>Microbacteriaceae</taxon>
        <taxon>Naasia</taxon>
    </lineage>
</organism>
<evidence type="ECO:0000313" key="2">
    <source>
        <dbReference type="EMBL" id="THG33115.1"/>
    </source>
</evidence>
<keyword evidence="1" id="KW-0378">Hydrolase</keyword>
<dbReference type="Pfam" id="PF04371">
    <property type="entry name" value="PAD_porph"/>
    <property type="match status" value="1"/>
</dbReference>
<dbReference type="GO" id="GO:0047632">
    <property type="term" value="F:agmatine deiminase activity"/>
    <property type="evidence" value="ECO:0007669"/>
    <property type="project" value="TreeGrafter"/>
</dbReference>
<dbReference type="InterPro" id="IPR007466">
    <property type="entry name" value="Peptidyl-Arg-deiminase_porph"/>
</dbReference>
<dbReference type="Gene3D" id="3.75.10.10">
    <property type="entry name" value="L-arginine/glycine Amidinotransferase, Chain A"/>
    <property type="match status" value="1"/>
</dbReference>